<dbReference type="InterPro" id="IPR013100">
    <property type="entry name" value="LEH"/>
</dbReference>
<dbReference type="Pfam" id="PF07858">
    <property type="entry name" value="LEH"/>
    <property type="match status" value="1"/>
</dbReference>
<dbReference type="EMBL" id="CAEZWV010000024">
    <property type="protein sequence ID" value="CAB4676739.1"/>
    <property type="molecule type" value="Genomic_DNA"/>
</dbReference>
<dbReference type="EMBL" id="CAEZVQ010000079">
    <property type="protein sequence ID" value="CAB4636986.1"/>
    <property type="molecule type" value="Genomic_DNA"/>
</dbReference>
<protein>
    <submittedName>
        <fullName evidence="2">Unannotated protein</fullName>
    </submittedName>
</protein>
<organism evidence="2">
    <name type="scientific">freshwater metagenome</name>
    <dbReference type="NCBI Taxonomy" id="449393"/>
    <lineage>
        <taxon>unclassified sequences</taxon>
        <taxon>metagenomes</taxon>
        <taxon>ecological metagenomes</taxon>
    </lineage>
</organism>
<dbReference type="InterPro" id="IPR032710">
    <property type="entry name" value="NTF2-like_dom_sf"/>
</dbReference>
<gene>
    <name evidence="2" type="ORF">UFOPK2086_00689</name>
    <name evidence="3" type="ORF">UFOPK2295_01155</name>
</gene>
<dbReference type="Gene3D" id="3.10.450.50">
    <property type="match status" value="1"/>
</dbReference>
<dbReference type="SUPFAM" id="SSF54427">
    <property type="entry name" value="NTF2-like"/>
    <property type="match status" value="1"/>
</dbReference>
<reference evidence="2" key="1">
    <citation type="submission" date="2020-05" db="EMBL/GenBank/DDBJ databases">
        <authorList>
            <person name="Chiriac C."/>
            <person name="Salcher M."/>
            <person name="Ghai R."/>
            <person name="Kavagutti S V."/>
        </authorList>
    </citation>
    <scope>NUCLEOTIDE SEQUENCE</scope>
</reference>
<accession>A0A6J6JJB4</accession>
<feature type="domain" description="Limonene-1,2-epoxide hydrolase" evidence="1">
    <location>
        <begin position="7"/>
        <end position="123"/>
    </location>
</feature>
<proteinExistence type="predicted"/>
<evidence type="ECO:0000313" key="2">
    <source>
        <dbReference type="EMBL" id="CAB4636986.1"/>
    </source>
</evidence>
<evidence type="ECO:0000313" key="3">
    <source>
        <dbReference type="EMBL" id="CAB4676739.1"/>
    </source>
</evidence>
<name>A0A6J6JJB4_9ZZZZ</name>
<dbReference type="AlphaFoldDB" id="A0A6J6JJB4"/>
<sequence length="131" mass="14549">MASTPEELVNEFIAALVARDLDRAAAMVTDDFEYDNVPMGKAFGPQALTDTLSGFFGMCTGIDWRILRQTSSGDLTKGTVLNERDDRVEIHGKWGTLPVAGVFEIENGKFTLWRDYFDRQAIVDLMTPPTA</sequence>
<evidence type="ECO:0000259" key="1">
    <source>
        <dbReference type="Pfam" id="PF07858"/>
    </source>
</evidence>